<dbReference type="AlphaFoldDB" id="A0A9J6PYD9"/>
<keyword evidence="7" id="KW-0029">Amino-acid transport</keyword>
<evidence type="ECO:0000256" key="3">
    <source>
        <dbReference type="ARBA" id="ARBA00022448"/>
    </source>
</evidence>
<dbReference type="PANTHER" id="PTHR30614:SF21">
    <property type="entry name" value="AMINO ACID ABC TRANSPORTER PERMEASE"/>
    <property type="match status" value="1"/>
</dbReference>
<dbReference type="InterPro" id="IPR010065">
    <property type="entry name" value="AA_ABC_transptr_permease_3TM"/>
</dbReference>
<dbReference type="InterPro" id="IPR043429">
    <property type="entry name" value="ArtM/GltK/GlnP/TcyL/YhdX-like"/>
</dbReference>
<dbReference type="InterPro" id="IPR000515">
    <property type="entry name" value="MetI-like"/>
</dbReference>
<evidence type="ECO:0000256" key="8">
    <source>
        <dbReference type="ARBA" id="ARBA00022989"/>
    </source>
</evidence>
<dbReference type="RefSeq" id="WP_267141893.1">
    <property type="nucleotide sequence ID" value="NZ_JAODIL010000064.1"/>
</dbReference>
<accession>A0A9J6PYD9</accession>
<evidence type="ECO:0000256" key="2">
    <source>
        <dbReference type="ARBA" id="ARBA00010072"/>
    </source>
</evidence>
<keyword evidence="5" id="KW-0997">Cell inner membrane</keyword>
<dbReference type="GO" id="GO:0006865">
    <property type="term" value="P:amino acid transport"/>
    <property type="evidence" value="ECO:0007669"/>
    <property type="project" value="UniProtKB-KW"/>
</dbReference>
<gene>
    <name evidence="12" type="ORF">N5923_16175</name>
</gene>
<comment type="caution">
    <text evidence="12">The sequence shown here is derived from an EMBL/GenBank/DDBJ whole genome shotgun (WGS) entry which is preliminary data.</text>
</comment>
<dbReference type="Pfam" id="PF00528">
    <property type="entry name" value="BPD_transp_1"/>
    <property type="match status" value="1"/>
</dbReference>
<dbReference type="EMBL" id="JAODIM010000042">
    <property type="protein sequence ID" value="MCU5779023.1"/>
    <property type="molecule type" value="Genomic_DNA"/>
</dbReference>
<feature type="domain" description="ABC transmembrane type-1" evidence="11">
    <location>
        <begin position="28"/>
        <end position="218"/>
    </location>
</feature>
<feature type="transmembrane region" description="Helical" evidence="10">
    <location>
        <begin position="59"/>
        <end position="81"/>
    </location>
</feature>
<feature type="transmembrane region" description="Helical" evidence="10">
    <location>
        <begin position="142"/>
        <end position="164"/>
    </location>
</feature>
<keyword evidence="13" id="KW-1185">Reference proteome</keyword>
<keyword evidence="8 10" id="KW-1133">Transmembrane helix</keyword>
<feature type="transmembrane region" description="Helical" evidence="10">
    <location>
        <begin position="25"/>
        <end position="52"/>
    </location>
</feature>
<protein>
    <submittedName>
        <fullName evidence="12">Amino acid ABC transporter permease</fullName>
    </submittedName>
</protein>
<sequence>MHDMLDIIINYHDLLLSGSYPNGPLGGLALTLFIAASGLVCAFPLAIFIGIARTSKFKIIYLPVTLFTSVIRGLPVLMLVFWSYFAVPLISGHSISGVKTLIVALIIYEMAFLGEIVRAGILSVPRGQVEAARTLGISYSRTMLEVILPQALFTMIPSILNQFINLIKNTSLGYVIGVAELTYSAYQINTLELTKPLQVFGVLAIIYFIVCFSLTQLVGKLENVIQRKRQIKL</sequence>
<feature type="transmembrane region" description="Helical" evidence="10">
    <location>
        <begin position="199"/>
        <end position="219"/>
    </location>
</feature>
<comment type="subcellular location">
    <subcellularLocation>
        <location evidence="1">Cell inner membrane</location>
        <topology evidence="1">Multi-pass membrane protein</topology>
    </subcellularLocation>
    <subcellularLocation>
        <location evidence="10">Cell membrane</location>
        <topology evidence="10">Multi-pass membrane protein</topology>
    </subcellularLocation>
</comment>
<keyword evidence="4" id="KW-1003">Cell membrane</keyword>
<dbReference type="PROSITE" id="PS50928">
    <property type="entry name" value="ABC_TM1"/>
    <property type="match status" value="1"/>
</dbReference>
<dbReference type="InterPro" id="IPR035906">
    <property type="entry name" value="MetI-like_sf"/>
</dbReference>
<evidence type="ECO:0000256" key="1">
    <source>
        <dbReference type="ARBA" id="ARBA00004429"/>
    </source>
</evidence>
<dbReference type="NCBIfam" id="TIGR01726">
    <property type="entry name" value="HEQRo_perm_3TM"/>
    <property type="match status" value="1"/>
</dbReference>
<dbReference type="CDD" id="cd06261">
    <property type="entry name" value="TM_PBP2"/>
    <property type="match status" value="1"/>
</dbReference>
<proteinExistence type="inferred from homology"/>
<name>A0A9J6PYD9_9GAMM</name>
<feature type="transmembrane region" description="Helical" evidence="10">
    <location>
        <begin position="101"/>
        <end position="121"/>
    </location>
</feature>
<reference evidence="12" key="1">
    <citation type="submission" date="2022-09" db="EMBL/GenBank/DDBJ databases">
        <title>Winslowiella arboricola sp. nov., isolated from bleeding cankers on broadleaf hosts.</title>
        <authorList>
            <person name="Brady C."/>
            <person name="Kaur S."/>
            <person name="Crampton B."/>
            <person name="Maddock D."/>
            <person name="Arnold D."/>
            <person name="Denman S."/>
        </authorList>
    </citation>
    <scope>NUCLEOTIDE SEQUENCE</scope>
    <source>
        <strain evidence="12">BAC 15a-03b</strain>
    </source>
</reference>
<dbReference type="GO" id="GO:0043190">
    <property type="term" value="C:ATP-binding cassette (ABC) transporter complex"/>
    <property type="evidence" value="ECO:0007669"/>
    <property type="project" value="InterPro"/>
</dbReference>
<evidence type="ECO:0000313" key="13">
    <source>
        <dbReference type="Proteomes" id="UP001064262"/>
    </source>
</evidence>
<evidence type="ECO:0000256" key="7">
    <source>
        <dbReference type="ARBA" id="ARBA00022970"/>
    </source>
</evidence>
<keyword evidence="6 10" id="KW-0812">Transmembrane</keyword>
<dbReference type="PANTHER" id="PTHR30614">
    <property type="entry name" value="MEMBRANE COMPONENT OF AMINO ACID ABC TRANSPORTER"/>
    <property type="match status" value="1"/>
</dbReference>
<organism evidence="12 13">
    <name type="scientific">Winslowiella arboricola</name>
    <dbReference type="NCBI Taxonomy" id="2978220"/>
    <lineage>
        <taxon>Bacteria</taxon>
        <taxon>Pseudomonadati</taxon>
        <taxon>Pseudomonadota</taxon>
        <taxon>Gammaproteobacteria</taxon>
        <taxon>Enterobacterales</taxon>
        <taxon>Erwiniaceae</taxon>
        <taxon>Winslowiella</taxon>
    </lineage>
</organism>
<keyword evidence="9 10" id="KW-0472">Membrane</keyword>
<dbReference type="GO" id="GO:0022857">
    <property type="term" value="F:transmembrane transporter activity"/>
    <property type="evidence" value="ECO:0007669"/>
    <property type="project" value="InterPro"/>
</dbReference>
<evidence type="ECO:0000256" key="5">
    <source>
        <dbReference type="ARBA" id="ARBA00022519"/>
    </source>
</evidence>
<comment type="similarity">
    <text evidence="2">Belongs to the binding-protein-dependent transport system permease family. HisMQ subfamily.</text>
</comment>
<dbReference type="Proteomes" id="UP001064262">
    <property type="component" value="Unassembled WGS sequence"/>
</dbReference>
<dbReference type="SUPFAM" id="SSF161098">
    <property type="entry name" value="MetI-like"/>
    <property type="match status" value="1"/>
</dbReference>
<evidence type="ECO:0000259" key="11">
    <source>
        <dbReference type="PROSITE" id="PS50928"/>
    </source>
</evidence>
<evidence type="ECO:0000313" key="12">
    <source>
        <dbReference type="EMBL" id="MCU5779023.1"/>
    </source>
</evidence>
<dbReference type="Gene3D" id="1.10.3720.10">
    <property type="entry name" value="MetI-like"/>
    <property type="match status" value="1"/>
</dbReference>
<keyword evidence="3 10" id="KW-0813">Transport</keyword>
<evidence type="ECO:0000256" key="6">
    <source>
        <dbReference type="ARBA" id="ARBA00022692"/>
    </source>
</evidence>
<evidence type="ECO:0000256" key="9">
    <source>
        <dbReference type="ARBA" id="ARBA00023136"/>
    </source>
</evidence>
<evidence type="ECO:0000256" key="10">
    <source>
        <dbReference type="RuleBase" id="RU363032"/>
    </source>
</evidence>
<evidence type="ECO:0000256" key="4">
    <source>
        <dbReference type="ARBA" id="ARBA00022475"/>
    </source>
</evidence>